<evidence type="ECO:0000313" key="2">
    <source>
        <dbReference type="Proteomes" id="UP001143330"/>
    </source>
</evidence>
<comment type="caution">
    <text evidence="1">The sequence shown here is derived from an EMBL/GenBank/DDBJ whole genome shotgun (WGS) entry which is preliminary data.</text>
</comment>
<protein>
    <submittedName>
        <fullName evidence="1">Uncharacterized protein</fullName>
    </submittedName>
</protein>
<gene>
    <name evidence="1" type="ORF">GCM10017653_05900</name>
</gene>
<evidence type="ECO:0000313" key="1">
    <source>
        <dbReference type="EMBL" id="GLK82521.1"/>
    </source>
</evidence>
<organism evidence="1 2">
    <name type="scientific">Ancylobacter defluvii</name>
    <dbReference type="NCBI Taxonomy" id="1282440"/>
    <lineage>
        <taxon>Bacteria</taxon>
        <taxon>Pseudomonadati</taxon>
        <taxon>Pseudomonadota</taxon>
        <taxon>Alphaproteobacteria</taxon>
        <taxon>Hyphomicrobiales</taxon>
        <taxon>Xanthobacteraceae</taxon>
        <taxon>Ancylobacter</taxon>
    </lineage>
</organism>
<name>A0A9W6JTW5_9HYPH</name>
<reference evidence="1" key="1">
    <citation type="journal article" date="2014" name="Int. J. Syst. Evol. Microbiol.">
        <title>Complete genome sequence of Corynebacterium casei LMG S-19264T (=DSM 44701T), isolated from a smear-ripened cheese.</title>
        <authorList>
            <consortium name="US DOE Joint Genome Institute (JGI-PGF)"/>
            <person name="Walter F."/>
            <person name="Albersmeier A."/>
            <person name="Kalinowski J."/>
            <person name="Ruckert C."/>
        </authorList>
    </citation>
    <scope>NUCLEOTIDE SEQUENCE</scope>
    <source>
        <strain evidence="1">VKM B-2789</strain>
    </source>
</reference>
<sequence>MAAGLWLVGAMTFAEAQTSSSPQRSFTQQERLDMAETLTRQFPALTVTSVDAPIIRGDADPLIFKITPSGRPQFGELFASEQYQFRYYPTDTFAFGAYFCRLAQEFVRERRQQNARFLVPQFSPGGSVGAGGIDIPVQNAAELLTSIFYVALYLWDFALDENYGQFRLLVRGFADQSDSFSRPVQAGSPRALAYLPTLSPPMLVYDRQPTVRPVGTSYSNADLPELRADFVKSILDAFLSSCQLQASLVPASQVLQGAVLPRRNPQFRTFEIFFYSYR</sequence>
<keyword evidence="2" id="KW-1185">Reference proteome</keyword>
<dbReference type="Proteomes" id="UP001143330">
    <property type="component" value="Unassembled WGS sequence"/>
</dbReference>
<dbReference type="AlphaFoldDB" id="A0A9W6JTW5"/>
<reference evidence="1" key="2">
    <citation type="submission" date="2023-01" db="EMBL/GenBank/DDBJ databases">
        <authorList>
            <person name="Sun Q."/>
            <person name="Evtushenko L."/>
        </authorList>
    </citation>
    <scope>NUCLEOTIDE SEQUENCE</scope>
    <source>
        <strain evidence="1">VKM B-2789</strain>
    </source>
</reference>
<dbReference type="EMBL" id="BSFM01000003">
    <property type="protein sequence ID" value="GLK82521.1"/>
    <property type="molecule type" value="Genomic_DNA"/>
</dbReference>
<proteinExistence type="predicted"/>
<accession>A0A9W6JTW5</accession>